<organism evidence="1 2">
    <name type="scientific">Kordia algicida OT-1</name>
    <dbReference type="NCBI Taxonomy" id="391587"/>
    <lineage>
        <taxon>Bacteria</taxon>
        <taxon>Pseudomonadati</taxon>
        <taxon>Bacteroidota</taxon>
        <taxon>Flavobacteriia</taxon>
        <taxon>Flavobacteriales</taxon>
        <taxon>Flavobacteriaceae</taxon>
        <taxon>Kordia</taxon>
    </lineage>
</organism>
<accession>A9E6B0</accession>
<gene>
    <name evidence="1" type="ORF">KAOT1_01659</name>
</gene>
<reference evidence="1 2" key="1">
    <citation type="journal article" date="2011" name="J. Bacteriol.">
        <title>Genome sequence of the algicidal bacterium Kordia algicida OT-1.</title>
        <authorList>
            <person name="Lee H.S."/>
            <person name="Kang S.G."/>
            <person name="Kwon K.K."/>
            <person name="Lee J.H."/>
            <person name="Kim S.J."/>
        </authorList>
    </citation>
    <scope>NUCLEOTIDE SEQUENCE [LARGE SCALE GENOMIC DNA]</scope>
    <source>
        <strain evidence="1 2">OT-1</strain>
    </source>
</reference>
<keyword evidence="2" id="KW-1185">Reference proteome</keyword>
<evidence type="ECO:0000313" key="2">
    <source>
        <dbReference type="Proteomes" id="UP000002945"/>
    </source>
</evidence>
<protein>
    <submittedName>
        <fullName evidence="1">Uncharacterized protein</fullName>
    </submittedName>
</protein>
<comment type="caution">
    <text evidence="1">The sequence shown here is derived from an EMBL/GenBank/DDBJ whole genome shotgun (WGS) entry which is preliminary data.</text>
</comment>
<sequence length="79" mass="8799">MFAMFSISVSAHQETKSFQSQFGTTLTQHTTAYTSMYTMNNGGIIQLIYNVFNKVGHALYATMNTSEGSKEEETTSIEN</sequence>
<dbReference type="EMBL" id="ABIB01000011">
    <property type="protein sequence ID" value="EDP95001.1"/>
    <property type="molecule type" value="Genomic_DNA"/>
</dbReference>
<name>A9E6B0_9FLAO</name>
<evidence type="ECO:0000313" key="1">
    <source>
        <dbReference type="EMBL" id="EDP95001.1"/>
    </source>
</evidence>
<dbReference type="AlphaFoldDB" id="A9E6B0"/>
<dbReference type="HOGENOM" id="CLU_2601419_0_0_10"/>
<proteinExistence type="predicted"/>
<dbReference type="Proteomes" id="UP000002945">
    <property type="component" value="Unassembled WGS sequence"/>
</dbReference>
<dbReference type="STRING" id="391587.KAOT1_01659"/>